<gene>
    <name evidence="3" type="ORF">BCR33DRAFT_422191</name>
</gene>
<proteinExistence type="predicted"/>
<name>A0A1Y2BVQ9_9FUNG</name>
<keyword evidence="2" id="KW-1133">Transmembrane helix</keyword>
<reference evidence="3 4" key="1">
    <citation type="submission" date="2016-07" db="EMBL/GenBank/DDBJ databases">
        <title>Pervasive Adenine N6-methylation of Active Genes in Fungi.</title>
        <authorList>
            <consortium name="DOE Joint Genome Institute"/>
            <person name="Mondo S.J."/>
            <person name="Dannebaum R.O."/>
            <person name="Kuo R.C."/>
            <person name="Labutti K."/>
            <person name="Haridas S."/>
            <person name="Kuo A."/>
            <person name="Salamov A."/>
            <person name="Ahrendt S.R."/>
            <person name="Lipzen A."/>
            <person name="Sullivan W."/>
            <person name="Andreopoulos W.B."/>
            <person name="Clum A."/>
            <person name="Lindquist E."/>
            <person name="Daum C."/>
            <person name="Ramamoorthy G.K."/>
            <person name="Gryganskyi A."/>
            <person name="Culley D."/>
            <person name="Magnuson J.K."/>
            <person name="James T.Y."/>
            <person name="O'Malley M.A."/>
            <person name="Stajich J.E."/>
            <person name="Spatafora J.W."/>
            <person name="Visel A."/>
            <person name="Grigoriev I.V."/>
        </authorList>
    </citation>
    <scope>NUCLEOTIDE SEQUENCE [LARGE SCALE GENOMIC DNA]</scope>
    <source>
        <strain evidence="3 4">JEL800</strain>
    </source>
</reference>
<evidence type="ECO:0000256" key="1">
    <source>
        <dbReference type="SAM" id="MobiDB-lite"/>
    </source>
</evidence>
<dbReference type="Gene3D" id="1.20.1050.10">
    <property type="match status" value="1"/>
</dbReference>
<evidence type="ECO:0000313" key="4">
    <source>
        <dbReference type="Proteomes" id="UP000193642"/>
    </source>
</evidence>
<dbReference type="OrthoDB" id="9988732at2759"/>
<evidence type="ECO:0000256" key="2">
    <source>
        <dbReference type="SAM" id="Phobius"/>
    </source>
</evidence>
<protein>
    <recommendedName>
        <fullName evidence="5">GST N-terminal domain-containing protein</fullName>
    </recommendedName>
</protein>
<keyword evidence="2" id="KW-0472">Membrane</keyword>
<feature type="compositionally biased region" description="Polar residues" evidence="1">
    <location>
        <begin position="1"/>
        <end position="17"/>
    </location>
</feature>
<keyword evidence="2" id="KW-0812">Transmembrane</keyword>
<dbReference type="InterPro" id="IPR036282">
    <property type="entry name" value="Glutathione-S-Trfase_C_sf"/>
</dbReference>
<feature type="region of interest" description="Disordered" evidence="1">
    <location>
        <begin position="1"/>
        <end position="21"/>
    </location>
</feature>
<dbReference type="Proteomes" id="UP000193642">
    <property type="component" value="Unassembled WGS sequence"/>
</dbReference>
<feature type="transmembrane region" description="Helical" evidence="2">
    <location>
        <begin position="362"/>
        <end position="380"/>
    </location>
</feature>
<sequence>MTGSTSNSTTGKASRTNKNWDKIVDDSDGECDIQAPPDLGLPKSKLITIQWDPKCEEVRWALTRHGIPYVEHAYPWPLHIWATLEHSDNIPHKQQLHVPIFINYKNEVYKRSTSDIFMYLYAHSFTIPLKIYSDPRALTLQEQFSKTLSQAVSTIYLSTVLSSPHLTSQYLFATIHLPSHKALFQTFFPLIRPWLTQFHGINVDGVKKAWDVVYAYFAFVEKELGDKPYLLGKTFTAADISFCAHAALVLFINEQEDGDAVGETIGFEMPSVKELPKDVQERVWKLRGTKAGRYVIRMYKKERSVKGRKDGYRSFPSKYAKENNPWWVQNNGALLKRYWNTGLVLYVSIWIGMIWFATWKIFAVFIFTLASTLAALYRYYLWGTQTHTKVCQLLFMARGKFEPTERDKVEEAQREKDKANGIIEEDIVATTLKGM</sequence>
<comment type="caution">
    <text evidence="3">The sequence shown here is derived from an EMBL/GenBank/DDBJ whole genome shotgun (WGS) entry which is preliminary data.</text>
</comment>
<dbReference type="EMBL" id="MCGO01000042">
    <property type="protein sequence ID" value="ORY38850.1"/>
    <property type="molecule type" value="Genomic_DNA"/>
</dbReference>
<accession>A0A1Y2BVQ9</accession>
<dbReference type="AlphaFoldDB" id="A0A1Y2BVQ9"/>
<feature type="transmembrane region" description="Helical" evidence="2">
    <location>
        <begin position="338"/>
        <end position="356"/>
    </location>
</feature>
<evidence type="ECO:0008006" key="5">
    <source>
        <dbReference type="Google" id="ProtNLM"/>
    </source>
</evidence>
<evidence type="ECO:0000313" key="3">
    <source>
        <dbReference type="EMBL" id="ORY38850.1"/>
    </source>
</evidence>
<keyword evidence="4" id="KW-1185">Reference proteome</keyword>
<organism evidence="3 4">
    <name type="scientific">Rhizoclosmatium globosum</name>
    <dbReference type="NCBI Taxonomy" id="329046"/>
    <lineage>
        <taxon>Eukaryota</taxon>
        <taxon>Fungi</taxon>
        <taxon>Fungi incertae sedis</taxon>
        <taxon>Chytridiomycota</taxon>
        <taxon>Chytridiomycota incertae sedis</taxon>
        <taxon>Chytridiomycetes</taxon>
        <taxon>Chytridiales</taxon>
        <taxon>Chytriomycetaceae</taxon>
        <taxon>Rhizoclosmatium</taxon>
    </lineage>
</organism>
<dbReference type="SUPFAM" id="SSF47616">
    <property type="entry name" value="GST C-terminal domain-like"/>
    <property type="match status" value="1"/>
</dbReference>
<dbReference type="Pfam" id="PF13410">
    <property type="entry name" value="GST_C_2"/>
    <property type="match status" value="1"/>
</dbReference>